<dbReference type="NCBIfam" id="TIGR02595">
    <property type="entry name" value="PEP_CTERM"/>
    <property type="match status" value="1"/>
</dbReference>
<evidence type="ECO:0000313" key="3">
    <source>
        <dbReference type="EMBL" id="SFV14026.1"/>
    </source>
</evidence>
<keyword evidence="1" id="KW-0732">Signal</keyword>
<protein>
    <submittedName>
        <fullName evidence="3">PEP-CTERM protein-sorting domain-containing protein</fullName>
    </submittedName>
</protein>
<accession>A0A1I7LWD7</accession>
<evidence type="ECO:0000256" key="1">
    <source>
        <dbReference type="SAM" id="SignalP"/>
    </source>
</evidence>
<sequence>MRTTTVVRAAAGALGALCLLAPHAARAGMFDAGLPPGWSCAGDCGTLGPDGAVTAAPLGGERYAYITTLDGVAGNVLAGVEDQEPGYSGTTLRSPSFSTTATGGLLEFHVNYVTSDGSNFMDYAWVRLLDASGAPPGMLFSARTRGDGPTVPGLGMPAPQADIVPFPTPFFGGAPVWSPLALSSGTCYEAGCGYTGWLHVVYAIPGAGDFRLEFGAVNWVDNEHHSGLAVDNVTLDGVTLAVPEPSSWAMLLAGLGVVASALRRRV</sequence>
<feature type="domain" description="Ice-binding protein C-terminal" evidence="2">
    <location>
        <begin position="241"/>
        <end position="265"/>
    </location>
</feature>
<organism evidence="3 4">
    <name type="scientific">Pseudoduganella namucuonensis</name>
    <dbReference type="NCBI Taxonomy" id="1035707"/>
    <lineage>
        <taxon>Bacteria</taxon>
        <taxon>Pseudomonadati</taxon>
        <taxon>Pseudomonadota</taxon>
        <taxon>Betaproteobacteria</taxon>
        <taxon>Burkholderiales</taxon>
        <taxon>Oxalobacteraceae</taxon>
        <taxon>Telluria group</taxon>
        <taxon>Pseudoduganella</taxon>
    </lineage>
</organism>
<dbReference type="InterPro" id="IPR013424">
    <property type="entry name" value="Ice-binding_C"/>
</dbReference>
<dbReference type="Proteomes" id="UP000199391">
    <property type="component" value="Unassembled WGS sequence"/>
</dbReference>
<dbReference type="NCBIfam" id="NF038132">
    <property type="entry name" value="PEP_NF038132"/>
    <property type="match status" value="1"/>
</dbReference>
<proteinExistence type="predicted"/>
<evidence type="ECO:0000259" key="2">
    <source>
        <dbReference type="Pfam" id="PF07589"/>
    </source>
</evidence>
<dbReference type="STRING" id="1035707.SAMN05216552_10411"/>
<dbReference type="OrthoDB" id="5781575at2"/>
<evidence type="ECO:0000313" key="4">
    <source>
        <dbReference type="Proteomes" id="UP000199391"/>
    </source>
</evidence>
<dbReference type="NCBIfam" id="NF035944">
    <property type="entry name" value="PEPxxWA-CTERM"/>
    <property type="match status" value="1"/>
</dbReference>
<keyword evidence="4" id="KW-1185">Reference proteome</keyword>
<feature type="signal peptide" evidence="1">
    <location>
        <begin position="1"/>
        <end position="27"/>
    </location>
</feature>
<feature type="chain" id="PRO_5011653975" evidence="1">
    <location>
        <begin position="28"/>
        <end position="266"/>
    </location>
</feature>
<dbReference type="AlphaFoldDB" id="A0A1I7LWD7"/>
<reference evidence="4" key="1">
    <citation type="submission" date="2016-10" db="EMBL/GenBank/DDBJ databases">
        <authorList>
            <person name="Varghese N."/>
            <person name="Submissions S."/>
        </authorList>
    </citation>
    <scope>NUCLEOTIDE SEQUENCE [LARGE SCALE GENOMIC DNA]</scope>
    <source>
        <strain evidence="4">CGMCC 1.11014</strain>
    </source>
</reference>
<dbReference type="RefSeq" id="WP_143133372.1">
    <property type="nucleotide sequence ID" value="NZ_FPBO01000041.1"/>
</dbReference>
<dbReference type="Pfam" id="PF07589">
    <property type="entry name" value="PEP-CTERM"/>
    <property type="match status" value="1"/>
</dbReference>
<name>A0A1I7LWD7_9BURK</name>
<dbReference type="EMBL" id="FPBO01000041">
    <property type="protein sequence ID" value="SFV14026.1"/>
    <property type="molecule type" value="Genomic_DNA"/>
</dbReference>
<gene>
    <name evidence="3" type="ORF">SAMN05216552_10411</name>
</gene>